<evidence type="ECO:0000256" key="1">
    <source>
        <dbReference type="SAM" id="MobiDB-lite"/>
    </source>
</evidence>
<evidence type="ECO:0000313" key="3">
    <source>
        <dbReference type="Proteomes" id="UP000070366"/>
    </source>
</evidence>
<comment type="caution">
    <text evidence="2">The sequence shown here is derived from an EMBL/GenBank/DDBJ whole genome shotgun (WGS) entry which is preliminary data.</text>
</comment>
<accession>A0A136Q581</accession>
<dbReference type="EMBL" id="LSZW01000057">
    <property type="protein sequence ID" value="KXK65706.1"/>
    <property type="molecule type" value="Genomic_DNA"/>
</dbReference>
<feature type="region of interest" description="Disordered" evidence="1">
    <location>
        <begin position="56"/>
        <end position="81"/>
    </location>
</feature>
<sequence>MLGNYHANGSEFLMKCEHGSREKEYGKPCPFCFPLKRRKAENQGWRRGMAIDISERGKKKEKMAAKAKKRSIGGAHPFQQV</sequence>
<reference evidence="3" key="1">
    <citation type="submission" date="2016-02" db="EMBL/GenBank/DDBJ databases">
        <authorList>
            <person name="Mitreva M."/>
            <person name="Pepin K.H."/>
            <person name="Mihindukulasuriya K.A."/>
            <person name="Fulton R."/>
            <person name="Fronick C."/>
            <person name="O'Laughlin M."/>
            <person name="Miner T."/>
            <person name="Herter B."/>
            <person name="Rosa B.A."/>
            <person name="Cordes M."/>
            <person name="Tomlinson C."/>
            <person name="Wollam A."/>
            <person name="Palsikar V.B."/>
            <person name="Mardis E.R."/>
            <person name="Wilson R.K."/>
        </authorList>
    </citation>
    <scope>NUCLEOTIDE SEQUENCE [LARGE SCALE GENOMIC DNA]</scope>
    <source>
        <strain evidence="3">DSM 22607</strain>
    </source>
</reference>
<gene>
    <name evidence="2" type="ORF">HMPREF3293_01428</name>
</gene>
<evidence type="ECO:0000313" key="2">
    <source>
        <dbReference type="EMBL" id="KXK65706.1"/>
    </source>
</evidence>
<dbReference type="AlphaFoldDB" id="A0A136Q581"/>
<dbReference type="STRING" id="626937.HMPREF3293_01428"/>
<name>A0A136Q581_9FIRM</name>
<proteinExistence type="predicted"/>
<organism evidence="2 3">
    <name type="scientific">Christensenella minuta</name>
    <dbReference type="NCBI Taxonomy" id="626937"/>
    <lineage>
        <taxon>Bacteria</taxon>
        <taxon>Bacillati</taxon>
        <taxon>Bacillota</taxon>
        <taxon>Clostridia</taxon>
        <taxon>Christensenellales</taxon>
        <taxon>Christensenellaceae</taxon>
        <taxon>Christensenella</taxon>
    </lineage>
</organism>
<dbReference type="KEGG" id="cmiu:B1H56_12010"/>
<protein>
    <submittedName>
        <fullName evidence="2">Uncharacterized protein</fullName>
    </submittedName>
</protein>
<keyword evidence="3" id="KW-1185">Reference proteome</keyword>
<dbReference type="Proteomes" id="UP000070366">
    <property type="component" value="Unassembled WGS sequence"/>
</dbReference>